<gene>
    <name evidence="3" type="ORF">L211DRAFT_789371</name>
</gene>
<dbReference type="OrthoDB" id="2417614at2759"/>
<dbReference type="EMBL" id="ML121554">
    <property type="protein sequence ID" value="RPB22118.1"/>
    <property type="molecule type" value="Genomic_DNA"/>
</dbReference>
<dbReference type="Proteomes" id="UP000267821">
    <property type="component" value="Unassembled WGS sequence"/>
</dbReference>
<dbReference type="AlphaFoldDB" id="A0A3N4LK69"/>
<organism evidence="3 4">
    <name type="scientific">Terfezia boudieri ATCC MYA-4762</name>
    <dbReference type="NCBI Taxonomy" id="1051890"/>
    <lineage>
        <taxon>Eukaryota</taxon>
        <taxon>Fungi</taxon>
        <taxon>Dikarya</taxon>
        <taxon>Ascomycota</taxon>
        <taxon>Pezizomycotina</taxon>
        <taxon>Pezizomycetes</taxon>
        <taxon>Pezizales</taxon>
        <taxon>Pezizaceae</taxon>
        <taxon>Terfezia</taxon>
    </lineage>
</organism>
<feature type="domain" description="Bacteriophage T5 Orf172 DNA-binding" evidence="2">
    <location>
        <begin position="246"/>
        <end position="351"/>
    </location>
</feature>
<accession>A0A3N4LK69</accession>
<sequence>MPFVAGTPESLEASLQRRDSKDFTSTCHGINQNGTPCRSKISPKDGKDACFCWRHKEQATASTQKKSKAWDGPGRRGSMDVLVDKVVAMAVTEVKPFGTVTLQQYPHSPPSLRALFKKKLLSKVRFDTTPLPQMVPSSHPGGLTSPPPPPPPSALPHPRKPASHLPGYMSRRKLATLIAQSKTAVIPPHLSAATQRRFHETLTKPFSASDTPGYIYIFALLPSSPNRPPAMPTSSTIDTNDPASQVAPRVLLKIGRTINVASRLNQHANQCNYEPTLIRYYPHPDSKSVAKGDTVVHKVPNVNRIERLIHLELRDDPKVYPDELRHKCAVCGKIHKEWFSIEATEEGVKWVDGVVSRWVAWGE</sequence>
<dbReference type="InParanoid" id="A0A3N4LK69"/>
<dbReference type="Pfam" id="PF10544">
    <property type="entry name" value="T5orf172"/>
    <property type="match status" value="1"/>
</dbReference>
<evidence type="ECO:0000259" key="2">
    <source>
        <dbReference type="SMART" id="SM00974"/>
    </source>
</evidence>
<dbReference type="STRING" id="1051890.A0A3N4LK69"/>
<evidence type="ECO:0000256" key="1">
    <source>
        <dbReference type="SAM" id="MobiDB-lite"/>
    </source>
</evidence>
<evidence type="ECO:0000313" key="3">
    <source>
        <dbReference type="EMBL" id="RPB22118.1"/>
    </source>
</evidence>
<feature type="compositionally biased region" description="Pro residues" evidence="1">
    <location>
        <begin position="145"/>
        <end position="155"/>
    </location>
</feature>
<protein>
    <submittedName>
        <fullName evidence="3">DUF1766-domain-containing protein</fullName>
    </submittedName>
</protein>
<dbReference type="PANTHER" id="PTHR28094">
    <property type="entry name" value="MEIOTICALLY UP-REGULATED GENE 113 PROTEIN"/>
    <property type="match status" value="1"/>
</dbReference>
<dbReference type="SMART" id="SM00974">
    <property type="entry name" value="T5orf172"/>
    <property type="match status" value="1"/>
</dbReference>
<proteinExistence type="predicted"/>
<dbReference type="PANTHER" id="PTHR28094:SF2">
    <property type="entry name" value="BACTERIOPHAGE T5 ORF172 DNA-BINDING DOMAIN-CONTAINING PROTEIN"/>
    <property type="match status" value="1"/>
</dbReference>
<name>A0A3N4LK69_9PEZI</name>
<feature type="non-terminal residue" evidence="3">
    <location>
        <position position="363"/>
    </location>
</feature>
<evidence type="ECO:0000313" key="4">
    <source>
        <dbReference type="Proteomes" id="UP000267821"/>
    </source>
</evidence>
<keyword evidence="4" id="KW-1185">Reference proteome</keyword>
<reference evidence="3 4" key="1">
    <citation type="journal article" date="2018" name="Nat. Ecol. Evol.">
        <title>Pezizomycetes genomes reveal the molecular basis of ectomycorrhizal truffle lifestyle.</title>
        <authorList>
            <person name="Murat C."/>
            <person name="Payen T."/>
            <person name="Noel B."/>
            <person name="Kuo A."/>
            <person name="Morin E."/>
            <person name="Chen J."/>
            <person name="Kohler A."/>
            <person name="Krizsan K."/>
            <person name="Balestrini R."/>
            <person name="Da Silva C."/>
            <person name="Montanini B."/>
            <person name="Hainaut M."/>
            <person name="Levati E."/>
            <person name="Barry K.W."/>
            <person name="Belfiori B."/>
            <person name="Cichocki N."/>
            <person name="Clum A."/>
            <person name="Dockter R.B."/>
            <person name="Fauchery L."/>
            <person name="Guy J."/>
            <person name="Iotti M."/>
            <person name="Le Tacon F."/>
            <person name="Lindquist E.A."/>
            <person name="Lipzen A."/>
            <person name="Malagnac F."/>
            <person name="Mello A."/>
            <person name="Molinier V."/>
            <person name="Miyauchi S."/>
            <person name="Poulain J."/>
            <person name="Riccioni C."/>
            <person name="Rubini A."/>
            <person name="Sitrit Y."/>
            <person name="Splivallo R."/>
            <person name="Traeger S."/>
            <person name="Wang M."/>
            <person name="Zifcakova L."/>
            <person name="Wipf D."/>
            <person name="Zambonelli A."/>
            <person name="Paolocci F."/>
            <person name="Nowrousian M."/>
            <person name="Ottonello S."/>
            <person name="Baldrian P."/>
            <person name="Spatafora J.W."/>
            <person name="Henrissat B."/>
            <person name="Nagy L.G."/>
            <person name="Aury J.M."/>
            <person name="Wincker P."/>
            <person name="Grigoriev I.V."/>
            <person name="Bonfante P."/>
            <person name="Martin F.M."/>
        </authorList>
    </citation>
    <scope>NUCLEOTIDE SEQUENCE [LARGE SCALE GENOMIC DNA]</scope>
    <source>
        <strain evidence="3 4">ATCC MYA-4762</strain>
    </source>
</reference>
<dbReference type="InterPro" id="IPR053006">
    <property type="entry name" value="Meiosis_regulatory"/>
</dbReference>
<feature type="region of interest" description="Disordered" evidence="1">
    <location>
        <begin position="127"/>
        <end position="166"/>
    </location>
</feature>
<dbReference type="InterPro" id="IPR018306">
    <property type="entry name" value="Phage_T5_Orf172_DNA-bd"/>
</dbReference>